<reference evidence="1 2" key="1">
    <citation type="journal article" date="2020" name="Nature">
        <title>Six reference-quality genomes reveal evolution of bat adaptations.</title>
        <authorList>
            <person name="Jebb D."/>
            <person name="Huang Z."/>
            <person name="Pippel M."/>
            <person name="Hughes G.M."/>
            <person name="Lavrichenko K."/>
            <person name="Devanna P."/>
            <person name="Winkler S."/>
            <person name="Jermiin L.S."/>
            <person name="Skirmuntt E.C."/>
            <person name="Katzourakis A."/>
            <person name="Burkitt-Gray L."/>
            <person name="Ray D.A."/>
            <person name="Sullivan K.A.M."/>
            <person name="Roscito J.G."/>
            <person name="Kirilenko B.M."/>
            <person name="Davalos L.M."/>
            <person name="Corthals A.P."/>
            <person name="Power M.L."/>
            <person name="Jones G."/>
            <person name="Ransome R.D."/>
            <person name="Dechmann D.K.N."/>
            <person name="Locatelli A.G."/>
            <person name="Puechmaille S.J."/>
            <person name="Fedrigo O."/>
            <person name="Jarvis E.D."/>
            <person name="Hiller M."/>
            <person name="Vernes S.C."/>
            <person name="Myers E.W."/>
            <person name="Teeling E.C."/>
        </authorList>
    </citation>
    <scope>NUCLEOTIDE SEQUENCE [LARGE SCALE GENOMIC DNA]</scope>
    <source>
        <strain evidence="1">MPipKuh1</strain>
        <tissue evidence="1">Flight muscle</tissue>
    </source>
</reference>
<evidence type="ECO:0000313" key="1">
    <source>
        <dbReference type="EMBL" id="KAF6346796.1"/>
    </source>
</evidence>
<accession>A0A7J7XBM6</accession>
<name>A0A7J7XBM6_PIPKU</name>
<evidence type="ECO:0000313" key="2">
    <source>
        <dbReference type="Proteomes" id="UP000558488"/>
    </source>
</evidence>
<sequence length="160" mass="18076">MQIRRTKMAATQLFQAWSGQVGQDARYEREGRGRRDIREWHSGRSEDKTAYSRVCSEDEDGRLWLQSAAKMADSSWSEGLGRRCRRKTSTPVLEAKGRKVYCMNLFVQRASSVKIGKDGMCGLGLTSIRNSRHSNLTLSAALAYLIRQEKSSGFYMGPSD</sequence>
<gene>
    <name evidence="1" type="ORF">mPipKuh1_010580</name>
</gene>
<protein>
    <submittedName>
        <fullName evidence="1">Uncharacterized protein</fullName>
    </submittedName>
</protein>
<keyword evidence="2" id="KW-1185">Reference proteome</keyword>
<dbReference type="EMBL" id="JACAGB010000008">
    <property type="protein sequence ID" value="KAF6346796.1"/>
    <property type="molecule type" value="Genomic_DNA"/>
</dbReference>
<comment type="caution">
    <text evidence="1">The sequence shown here is derived from an EMBL/GenBank/DDBJ whole genome shotgun (WGS) entry which is preliminary data.</text>
</comment>
<proteinExistence type="predicted"/>
<dbReference type="AlphaFoldDB" id="A0A7J7XBM6"/>
<organism evidence="1 2">
    <name type="scientific">Pipistrellus kuhlii</name>
    <name type="common">Kuhl's pipistrelle</name>
    <dbReference type="NCBI Taxonomy" id="59472"/>
    <lineage>
        <taxon>Eukaryota</taxon>
        <taxon>Metazoa</taxon>
        <taxon>Chordata</taxon>
        <taxon>Craniata</taxon>
        <taxon>Vertebrata</taxon>
        <taxon>Euteleostomi</taxon>
        <taxon>Mammalia</taxon>
        <taxon>Eutheria</taxon>
        <taxon>Laurasiatheria</taxon>
        <taxon>Chiroptera</taxon>
        <taxon>Yangochiroptera</taxon>
        <taxon>Vespertilionidae</taxon>
        <taxon>Pipistrellus</taxon>
    </lineage>
</organism>
<dbReference type="Proteomes" id="UP000558488">
    <property type="component" value="Unassembled WGS sequence"/>
</dbReference>